<dbReference type="EMBL" id="FXAM01000001">
    <property type="protein sequence ID" value="SMF96988.1"/>
    <property type="molecule type" value="Genomic_DNA"/>
</dbReference>
<evidence type="ECO:0000313" key="1">
    <source>
        <dbReference type="EMBL" id="SMF96988.1"/>
    </source>
</evidence>
<dbReference type="STRING" id="1760988.SAMN02949497_4403"/>
<sequence length="121" mass="13799">MSAKFYEIHPDPKPGDVPWYGANLLEAVVFLQAKLIGDGAPIFQRNNRLVYRRLVDGKPVYAKLKTSLLRHLFCKDITFRKFNGKSWETCECPYELAHGLLFSPEVWRFRDLGGKPGDGNG</sequence>
<dbReference type="Proteomes" id="UP000192923">
    <property type="component" value="Unassembled WGS sequence"/>
</dbReference>
<gene>
    <name evidence="1" type="ORF">SAMN02949497_4403</name>
</gene>
<accession>A0A1Y6D222</accession>
<keyword evidence="2" id="KW-1185">Reference proteome</keyword>
<evidence type="ECO:0000313" key="2">
    <source>
        <dbReference type="Proteomes" id="UP000192923"/>
    </source>
</evidence>
<dbReference type="RefSeq" id="WP_085215818.1">
    <property type="nucleotide sequence ID" value="NZ_FXAM01000001.1"/>
</dbReference>
<proteinExistence type="predicted"/>
<dbReference type="AlphaFoldDB" id="A0A1Y6D222"/>
<organism evidence="1 2">
    <name type="scientific">Methylomagnum ishizawai</name>
    <dbReference type="NCBI Taxonomy" id="1760988"/>
    <lineage>
        <taxon>Bacteria</taxon>
        <taxon>Pseudomonadati</taxon>
        <taxon>Pseudomonadota</taxon>
        <taxon>Gammaproteobacteria</taxon>
        <taxon>Methylococcales</taxon>
        <taxon>Methylococcaceae</taxon>
        <taxon>Methylomagnum</taxon>
    </lineage>
</organism>
<reference evidence="1 2" key="1">
    <citation type="submission" date="2016-12" db="EMBL/GenBank/DDBJ databases">
        <authorList>
            <person name="Song W.-J."/>
            <person name="Kurnit D.M."/>
        </authorList>
    </citation>
    <scope>NUCLEOTIDE SEQUENCE [LARGE SCALE GENOMIC DNA]</scope>
    <source>
        <strain evidence="1 2">175</strain>
    </source>
</reference>
<name>A0A1Y6D222_9GAMM</name>
<protein>
    <submittedName>
        <fullName evidence="1">Uncharacterized protein</fullName>
    </submittedName>
</protein>